<organism evidence="5 6">
    <name type="scientific">Diaphorobacter ruginosibacter</name>
    <dbReference type="NCBI Taxonomy" id="1715720"/>
    <lineage>
        <taxon>Bacteria</taxon>
        <taxon>Pseudomonadati</taxon>
        <taxon>Pseudomonadota</taxon>
        <taxon>Betaproteobacteria</taxon>
        <taxon>Burkholderiales</taxon>
        <taxon>Comamonadaceae</taxon>
        <taxon>Diaphorobacter</taxon>
    </lineage>
</organism>
<dbReference type="PANTHER" id="PTHR43794:SF11">
    <property type="entry name" value="AMIDOHYDROLASE-RELATED DOMAIN-CONTAINING PROTEIN"/>
    <property type="match status" value="1"/>
</dbReference>
<name>A0A7G9RUK0_9BURK</name>
<dbReference type="SUPFAM" id="SSF51338">
    <property type="entry name" value="Composite domain of metallo-dependent hydrolases"/>
    <property type="match status" value="1"/>
</dbReference>
<evidence type="ECO:0000313" key="6">
    <source>
        <dbReference type="Proteomes" id="UP000515811"/>
    </source>
</evidence>
<proteinExistence type="inferred from homology"/>
<evidence type="ECO:0000256" key="2">
    <source>
        <dbReference type="ARBA" id="ARBA00022801"/>
    </source>
</evidence>
<dbReference type="GO" id="GO:0016810">
    <property type="term" value="F:hydrolase activity, acting on carbon-nitrogen (but not peptide) bonds"/>
    <property type="evidence" value="ECO:0007669"/>
    <property type="project" value="InterPro"/>
</dbReference>
<dbReference type="EMBL" id="CP060714">
    <property type="protein sequence ID" value="QNN59275.1"/>
    <property type="molecule type" value="Genomic_DNA"/>
</dbReference>
<evidence type="ECO:0000256" key="1">
    <source>
        <dbReference type="ARBA" id="ARBA00006745"/>
    </source>
</evidence>
<feature type="domain" description="Amidohydrolase-related" evidence="4">
    <location>
        <begin position="67"/>
        <end position="418"/>
    </location>
</feature>
<accession>A0A7G9RUK0</accession>
<dbReference type="InterPro" id="IPR006680">
    <property type="entry name" value="Amidohydro-rel"/>
</dbReference>
<dbReference type="InterPro" id="IPR032466">
    <property type="entry name" value="Metal_Hydrolase"/>
</dbReference>
<keyword evidence="6" id="KW-1185">Reference proteome</keyword>
<keyword evidence="2 5" id="KW-0378">Hydrolase</keyword>
<dbReference type="Proteomes" id="UP000515811">
    <property type="component" value="Chromosome"/>
</dbReference>
<evidence type="ECO:0000313" key="5">
    <source>
        <dbReference type="EMBL" id="QNN59275.1"/>
    </source>
</evidence>
<dbReference type="KEGG" id="drg:H9K76_11110"/>
<protein>
    <submittedName>
        <fullName evidence="5">Amidohydrolase family protein</fullName>
    </submittedName>
</protein>
<comment type="similarity">
    <text evidence="1">Belongs to the metallo-dependent hydrolases superfamily. ATZ/TRZ family.</text>
</comment>
<dbReference type="PANTHER" id="PTHR43794">
    <property type="entry name" value="AMINOHYDROLASE SSNA-RELATED"/>
    <property type="match status" value="1"/>
</dbReference>
<dbReference type="InterPro" id="IPR050287">
    <property type="entry name" value="MTA/SAH_deaminase"/>
</dbReference>
<feature type="region of interest" description="Disordered" evidence="3">
    <location>
        <begin position="455"/>
        <end position="479"/>
    </location>
</feature>
<gene>
    <name evidence="5" type="ORF">H9K76_11110</name>
</gene>
<evidence type="ECO:0000259" key="4">
    <source>
        <dbReference type="Pfam" id="PF01979"/>
    </source>
</evidence>
<sequence>MPQNPSLAESLKSGTLLLHPEHLLLRDGLVPGHSVLVEDGVFTDIGPTAILAARHAHVPSVELPGKLVMPGMIDGHHHLTQSFGKSLAYGEPSEIFRRVWVPLESSLDDEFVHDSAKLAALESLRGGFTTVCDAGTRAKGEIGAVARATSDAGLRCVLGIICNDGGNDSTQQRRDEVTSLAAKFLSDYEHHALVHPSLAISIPEVASDAMLHQVARMCAEAGAIFQTHVNEHLASVERSVVARGMRPIEHLASVQALGPQTLIAHATLVTPAELMLLRSTDTAVSYNPVASAWKGNAVAPATMMAAMGIRFALGTDSTRADAFRLVDAAEAAQKYAFAMAIGDTSSGGGWTWLDHATHEGARAIGQSSRIGEIATGKRADFLIVDVDTPELCSSVDLTWDLVRLAQRDQIVASFVDGRMRLFNGWPVDWDARALMRKVSDKAREAIAQAPIQRLHPTASEHRRQTVAGTSVYPARPELQ</sequence>
<dbReference type="RefSeq" id="WP_187600288.1">
    <property type="nucleotide sequence ID" value="NZ_CP060714.1"/>
</dbReference>
<dbReference type="SUPFAM" id="SSF51556">
    <property type="entry name" value="Metallo-dependent hydrolases"/>
    <property type="match status" value="1"/>
</dbReference>
<dbReference type="Gene3D" id="3.20.20.140">
    <property type="entry name" value="Metal-dependent hydrolases"/>
    <property type="match status" value="1"/>
</dbReference>
<reference evidence="5 6" key="1">
    <citation type="submission" date="2020-08" db="EMBL/GenBank/DDBJ databases">
        <title>Genome sequence of Diaphorobacter ruginosibacter DSM 27467T.</title>
        <authorList>
            <person name="Hyun D.-W."/>
            <person name="Bae J.-W."/>
        </authorList>
    </citation>
    <scope>NUCLEOTIDE SEQUENCE [LARGE SCALE GENOMIC DNA]</scope>
    <source>
        <strain evidence="5 6">DSM 27467</strain>
    </source>
</reference>
<dbReference type="Pfam" id="PF01979">
    <property type="entry name" value="Amidohydro_1"/>
    <property type="match status" value="1"/>
</dbReference>
<evidence type="ECO:0000256" key="3">
    <source>
        <dbReference type="SAM" id="MobiDB-lite"/>
    </source>
</evidence>
<dbReference type="Gene3D" id="2.30.40.10">
    <property type="entry name" value="Urease, subunit C, domain 1"/>
    <property type="match status" value="1"/>
</dbReference>
<dbReference type="AlphaFoldDB" id="A0A7G9RUK0"/>
<dbReference type="InterPro" id="IPR011059">
    <property type="entry name" value="Metal-dep_hydrolase_composite"/>
</dbReference>